<comment type="pathway">
    <text evidence="3">Lipid metabolism.</text>
</comment>
<feature type="domain" description="Phospholipid/glycerol acyltransferase" evidence="9">
    <location>
        <begin position="281"/>
        <end position="395"/>
    </location>
</feature>
<keyword evidence="6" id="KW-0808">Transferase</keyword>
<dbReference type="AlphaFoldDB" id="A0A8J5H7Z2"/>
<dbReference type="SMART" id="SM00563">
    <property type="entry name" value="PlsC"/>
    <property type="match status" value="1"/>
</dbReference>
<dbReference type="EMBL" id="JACMSC010000006">
    <property type="protein sequence ID" value="KAG6517755.1"/>
    <property type="molecule type" value="Genomic_DNA"/>
</dbReference>
<proteinExistence type="inferred from homology"/>
<dbReference type="GO" id="GO:0012505">
    <property type="term" value="C:endomembrane system"/>
    <property type="evidence" value="ECO:0007669"/>
    <property type="project" value="TreeGrafter"/>
</dbReference>
<evidence type="ECO:0000256" key="4">
    <source>
        <dbReference type="ARBA" id="ARBA00008655"/>
    </source>
</evidence>
<evidence type="ECO:0000256" key="1">
    <source>
        <dbReference type="ARBA" id="ARBA00001141"/>
    </source>
</evidence>
<evidence type="ECO:0000259" key="9">
    <source>
        <dbReference type="SMART" id="SM00563"/>
    </source>
</evidence>
<dbReference type="SUPFAM" id="SSF69593">
    <property type="entry name" value="Glycerol-3-phosphate (1)-acyltransferase"/>
    <property type="match status" value="1"/>
</dbReference>
<protein>
    <recommendedName>
        <fullName evidence="5">1-acylglycerol-3-phosphate O-acyltransferase</fullName>
        <ecNumber evidence="5">2.3.1.51</ecNumber>
    </recommendedName>
</protein>
<dbReference type="PANTHER" id="PTHR10983:SF16">
    <property type="entry name" value="LYSOCARDIOLIPIN ACYLTRANSFERASE 1"/>
    <property type="match status" value="1"/>
</dbReference>
<dbReference type="PANTHER" id="PTHR10983">
    <property type="entry name" value="1-ACYLGLYCEROL-3-PHOSPHATE ACYLTRANSFERASE-RELATED"/>
    <property type="match status" value="1"/>
</dbReference>
<keyword evidence="8" id="KW-1133">Transmembrane helix</keyword>
<keyword evidence="8" id="KW-0472">Membrane</keyword>
<dbReference type="UniPathway" id="UPA00557">
    <property type="reaction ID" value="UER00613"/>
</dbReference>
<evidence type="ECO:0000313" key="10">
    <source>
        <dbReference type="EMBL" id="KAG6517755.1"/>
    </source>
</evidence>
<evidence type="ECO:0000256" key="3">
    <source>
        <dbReference type="ARBA" id="ARBA00005189"/>
    </source>
</evidence>
<comment type="catalytic activity">
    <reaction evidence="1">
        <text>a 1-acyl-sn-glycero-3-phosphate + an acyl-CoA = a 1,2-diacyl-sn-glycero-3-phosphate + CoA</text>
        <dbReference type="Rhea" id="RHEA:19709"/>
        <dbReference type="ChEBI" id="CHEBI:57287"/>
        <dbReference type="ChEBI" id="CHEBI:57970"/>
        <dbReference type="ChEBI" id="CHEBI:58342"/>
        <dbReference type="ChEBI" id="CHEBI:58608"/>
        <dbReference type="EC" id="2.3.1.51"/>
    </reaction>
</comment>
<reference evidence="10 11" key="1">
    <citation type="submission" date="2020-08" db="EMBL/GenBank/DDBJ databases">
        <title>Plant Genome Project.</title>
        <authorList>
            <person name="Zhang R.-G."/>
        </authorList>
    </citation>
    <scope>NUCLEOTIDE SEQUENCE [LARGE SCALE GENOMIC DNA]</scope>
    <source>
        <tissue evidence="10">Rhizome</tissue>
    </source>
</reference>
<evidence type="ECO:0000256" key="6">
    <source>
        <dbReference type="ARBA" id="ARBA00022679"/>
    </source>
</evidence>
<comment type="caution">
    <text evidence="10">The sequence shown here is derived from an EMBL/GenBank/DDBJ whole genome shotgun (WGS) entry which is preliminary data.</text>
</comment>
<dbReference type="Pfam" id="PF16076">
    <property type="entry name" value="Acyltransf_C"/>
    <property type="match status" value="1"/>
</dbReference>
<feature type="transmembrane region" description="Helical" evidence="8">
    <location>
        <begin position="569"/>
        <end position="590"/>
    </location>
</feature>
<gene>
    <name evidence="10" type="ORF">ZIOFF_021153</name>
</gene>
<evidence type="ECO:0000256" key="2">
    <source>
        <dbReference type="ARBA" id="ARBA00004728"/>
    </source>
</evidence>
<feature type="transmembrane region" description="Helical" evidence="8">
    <location>
        <begin position="544"/>
        <end position="563"/>
    </location>
</feature>
<keyword evidence="7" id="KW-0012">Acyltransferase</keyword>
<organism evidence="10 11">
    <name type="scientific">Zingiber officinale</name>
    <name type="common">Ginger</name>
    <name type="synonym">Amomum zingiber</name>
    <dbReference type="NCBI Taxonomy" id="94328"/>
    <lineage>
        <taxon>Eukaryota</taxon>
        <taxon>Viridiplantae</taxon>
        <taxon>Streptophyta</taxon>
        <taxon>Embryophyta</taxon>
        <taxon>Tracheophyta</taxon>
        <taxon>Spermatophyta</taxon>
        <taxon>Magnoliopsida</taxon>
        <taxon>Liliopsida</taxon>
        <taxon>Zingiberales</taxon>
        <taxon>Zingiberaceae</taxon>
        <taxon>Zingiber</taxon>
    </lineage>
</organism>
<comment type="pathway">
    <text evidence="2">Phospholipid metabolism; CDP-diacylglycerol biosynthesis; CDP-diacylglycerol from sn-glycerol 3-phosphate: step 2/3.</text>
</comment>
<evidence type="ECO:0000256" key="8">
    <source>
        <dbReference type="SAM" id="Phobius"/>
    </source>
</evidence>
<sequence length="610" mass="69420">MAFRGKEENCVAKFVSMVEDGEESSDIIKGMSCVMQTYLWLTGQRRKLQRHRVPSVSSGGTEGKKKLLPSLAFCLAGAKVGLPTGIGMMKFTAAARESIDVVSVIHKRSKRVVDGFRVVKGVGLVNGFRVVKVSFCSISGSSDQCLCRSLNEIKLGYSNAYVFTMRVINFLGETLNEIKKERNICEPAILKDQPRHRPLTTMRIIRGLVCLIILLSTAFMMIVYWAPVTTLFLRLFSVHYSRKSTSFLFATWLSLWPFLFEKINKTKVVFSGERLPMKERVLVFANHRTEVDWMYLWDLALRKGRLGFLKYVLKSSLMKLPIFGWGFHIFEFIAVERNWEIDESIMHEKLSSLKDPCDPLWLVVFPEGTDYTDESTLRIVTIQSKLTQYFIKYNLPVLVNIIPEGILKPVLTGLCVSPSEKKCIKSQQFAAENGLPILKNVLIPKTKGFFACFEALRNSLDAVYDVTIGYKHRCPTLTDNLFGVDPSEVHIHVRRAPLCEIPTSENEVANWLIDRFKFKDQLLSDFTTHGHFPNQGTEGDISTWGFLVKFFTVIVSTSTFIYLTFFSSIWFKIYVAFSCSYLSFITYFGVLPSPILGSSNGLFHSKRKVF</sequence>
<dbReference type="Proteomes" id="UP000734854">
    <property type="component" value="Unassembled WGS sequence"/>
</dbReference>
<evidence type="ECO:0000256" key="5">
    <source>
        <dbReference type="ARBA" id="ARBA00013211"/>
    </source>
</evidence>
<dbReference type="GO" id="GO:0003841">
    <property type="term" value="F:1-acylglycerol-3-phosphate O-acyltransferase activity"/>
    <property type="evidence" value="ECO:0007669"/>
    <property type="project" value="UniProtKB-EC"/>
</dbReference>
<feature type="transmembrane region" description="Helical" evidence="8">
    <location>
        <begin position="204"/>
        <end position="226"/>
    </location>
</feature>
<keyword evidence="8" id="KW-0812">Transmembrane</keyword>
<dbReference type="CDD" id="cd07990">
    <property type="entry name" value="LPLAT_LCLAT1-like"/>
    <property type="match status" value="1"/>
</dbReference>
<name>A0A8J5H7Z2_ZINOF</name>
<dbReference type="GO" id="GO:0016024">
    <property type="term" value="P:CDP-diacylglycerol biosynthetic process"/>
    <property type="evidence" value="ECO:0007669"/>
    <property type="project" value="UniProtKB-UniPathway"/>
</dbReference>
<evidence type="ECO:0000256" key="7">
    <source>
        <dbReference type="ARBA" id="ARBA00023315"/>
    </source>
</evidence>
<dbReference type="InterPro" id="IPR032098">
    <property type="entry name" value="Acyltransf_C"/>
</dbReference>
<dbReference type="Pfam" id="PF01553">
    <property type="entry name" value="Acyltransferase"/>
    <property type="match status" value="1"/>
</dbReference>
<dbReference type="EC" id="2.3.1.51" evidence="5"/>
<dbReference type="InterPro" id="IPR002123">
    <property type="entry name" value="Plipid/glycerol_acylTrfase"/>
</dbReference>
<keyword evidence="11" id="KW-1185">Reference proteome</keyword>
<comment type="similarity">
    <text evidence="4">Belongs to the 1-acyl-sn-glycerol-3-phosphate acyltransferase family.</text>
</comment>
<evidence type="ECO:0000313" key="11">
    <source>
        <dbReference type="Proteomes" id="UP000734854"/>
    </source>
</evidence>
<accession>A0A8J5H7Z2</accession>